<dbReference type="Pfam" id="PF00172">
    <property type="entry name" value="Zn_clus"/>
    <property type="match status" value="1"/>
</dbReference>
<dbReference type="GO" id="GO:0008270">
    <property type="term" value="F:zinc ion binding"/>
    <property type="evidence" value="ECO:0007669"/>
    <property type="project" value="InterPro"/>
</dbReference>
<keyword evidence="3" id="KW-0238">DNA-binding</keyword>
<feature type="region of interest" description="Disordered" evidence="6">
    <location>
        <begin position="63"/>
        <end position="100"/>
    </location>
</feature>
<evidence type="ECO:0000256" key="5">
    <source>
        <dbReference type="ARBA" id="ARBA00023242"/>
    </source>
</evidence>
<dbReference type="PANTHER" id="PTHR46910">
    <property type="entry name" value="TRANSCRIPTION FACTOR PDR1"/>
    <property type="match status" value="1"/>
</dbReference>
<feature type="region of interest" description="Disordered" evidence="6">
    <location>
        <begin position="161"/>
        <end position="191"/>
    </location>
</feature>
<dbReference type="GO" id="GO:0003677">
    <property type="term" value="F:DNA binding"/>
    <property type="evidence" value="ECO:0007669"/>
    <property type="project" value="UniProtKB-KW"/>
</dbReference>
<reference evidence="8 9" key="1">
    <citation type="submission" date="2018-07" db="EMBL/GenBank/DDBJ databases">
        <title>Identification of spontaneous genetic mutation associated with occurrence of a yellow conidial color mutant of Aspergillus flavus.</title>
        <authorList>
            <person name="Chang P.-K."/>
            <person name="Mack B.M."/>
            <person name="Scharfenstein L."/>
            <person name="Gilbert M.K."/>
        </authorList>
    </citation>
    <scope>NUCLEOTIDE SEQUENCE [LARGE SCALE GENOMIC DNA]</scope>
    <source>
        <strain evidence="8 9">CA14</strain>
    </source>
</reference>
<evidence type="ECO:0000256" key="3">
    <source>
        <dbReference type="ARBA" id="ARBA00023125"/>
    </source>
</evidence>
<dbReference type="Proteomes" id="UP000275480">
    <property type="component" value="Unassembled WGS sequence"/>
</dbReference>
<evidence type="ECO:0000256" key="6">
    <source>
        <dbReference type="SAM" id="MobiDB-lite"/>
    </source>
</evidence>
<dbReference type="PROSITE" id="PS00463">
    <property type="entry name" value="ZN2_CY6_FUNGAL_1"/>
    <property type="match status" value="1"/>
</dbReference>
<dbReference type="AlphaFoldDB" id="A0AB74BTI5"/>
<dbReference type="EMBL" id="QQZZ01000174">
    <property type="protein sequence ID" value="RMZ37754.1"/>
    <property type="molecule type" value="Genomic_DNA"/>
</dbReference>
<sequence length="830" mass="92301">MTEDIVYIEVWTDMPNLEKLSPRPTSVLSLVLYPALTQRQKLSYLNLHDGWIGTRIYAGAHRPNKKNRAETAHSTMISVKHRSPSSKPMEASHNKENRVKKRSSNACQRCRRQKIKCSGSQPCDTCSKRKSTCTFDDRDQKILVTRGYLEDLQRQLAQLKGGEDEVFSPQSMEQELRPTEGKASMPDATGRAIQTDPLLGGDDLAEGESEWSQNLEGASQLTNPLSSGPSTFMAAASGRIFYLGTSSNWSFARKILSMTHEHLYNAPLPTGSLYFDGSAYDLGWDGTRTTVTNDIPMAPPLDFSIYLINAVKFHAGQLFHLFDEDTFMGGLYAFYENPEHEMAHSGLWYIHYLLILAFGKAFVVQRNQGSRPSGCEFFTKALQLLPDTTNLCRDPIVATEILCCIALYLQSLDCRNSAHNYIGQAARIAQAQGMHTDMSAEHLGDAIVQRCRRIWWTIYILDRQMTSLMGLPQSIRDDQLHHQLPYFPGSPQKAIALGMQIKVCQIMEEINSSKLSTGTVSLAFADGPRCLWAGWAPESEFPLENQERSRQRRRVGHRASKMLRLAAGRVLDQRRVPTIGAPASTLPSGLTAAFFVNCLHIPDRLQCIVLATRPVLFCFLKMRIQTADSSLESLNSSANVRKLLQVCIDSAQQILNILIVLQRQNLLGTDLADSGIDTADRLLDSFLPFDLEATYTAAVVLVTAPAADASLLDDWTPWFHTSVTVLDEMISRGNLIAGFRKSELQQLAGMLSHLADDGVIHGTDLARKGQLDRIISRLPSPSTPDRVFGISEIPNLHPGLTTAEIMAVAESIDTGDVDWIAHAVTENHIW</sequence>
<dbReference type="GO" id="GO:0009893">
    <property type="term" value="P:positive regulation of metabolic process"/>
    <property type="evidence" value="ECO:0007669"/>
    <property type="project" value="UniProtKB-ARBA"/>
</dbReference>
<keyword evidence="5" id="KW-0539">Nucleus</keyword>
<dbReference type="GO" id="GO:0000981">
    <property type="term" value="F:DNA-binding transcription factor activity, RNA polymerase II-specific"/>
    <property type="evidence" value="ECO:0007669"/>
    <property type="project" value="InterPro"/>
</dbReference>
<comment type="caution">
    <text evidence="8">The sequence shown here is derived from an EMBL/GenBank/DDBJ whole genome shotgun (WGS) entry which is preliminary data.</text>
</comment>
<dbReference type="Pfam" id="PF04082">
    <property type="entry name" value="Fungal_trans"/>
    <property type="match status" value="1"/>
</dbReference>
<organism evidence="8 9">
    <name type="scientific">Aspergillus flavus</name>
    <dbReference type="NCBI Taxonomy" id="5059"/>
    <lineage>
        <taxon>Eukaryota</taxon>
        <taxon>Fungi</taxon>
        <taxon>Dikarya</taxon>
        <taxon>Ascomycota</taxon>
        <taxon>Pezizomycotina</taxon>
        <taxon>Eurotiomycetes</taxon>
        <taxon>Eurotiomycetidae</taxon>
        <taxon>Eurotiales</taxon>
        <taxon>Aspergillaceae</taxon>
        <taxon>Aspergillus</taxon>
        <taxon>Aspergillus subgen. Circumdati</taxon>
    </lineage>
</organism>
<dbReference type="SMART" id="SM00906">
    <property type="entry name" value="Fungal_trans"/>
    <property type="match status" value="1"/>
</dbReference>
<dbReference type="InterPro" id="IPR001138">
    <property type="entry name" value="Zn2Cys6_DnaBD"/>
</dbReference>
<feature type="domain" description="Zn(2)-C6 fungal-type" evidence="7">
    <location>
        <begin position="106"/>
        <end position="135"/>
    </location>
</feature>
<evidence type="ECO:0000313" key="8">
    <source>
        <dbReference type="EMBL" id="RMZ37754.1"/>
    </source>
</evidence>
<dbReference type="CDD" id="cd00067">
    <property type="entry name" value="GAL4"/>
    <property type="match status" value="1"/>
</dbReference>
<name>A0AB74BTI5_ASPFL</name>
<evidence type="ECO:0000256" key="2">
    <source>
        <dbReference type="ARBA" id="ARBA00023015"/>
    </source>
</evidence>
<evidence type="ECO:0000256" key="1">
    <source>
        <dbReference type="ARBA" id="ARBA00022723"/>
    </source>
</evidence>
<evidence type="ECO:0000259" key="7">
    <source>
        <dbReference type="PROSITE" id="PS50048"/>
    </source>
</evidence>
<dbReference type="CDD" id="cd12148">
    <property type="entry name" value="fungal_TF_MHR"/>
    <property type="match status" value="1"/>
</dbReference>
<dbReference type="InterPro" id="IPR050987">
    <property type="entry name" value="AtrR-like"/>
</dbReference>
<dbReference type="SUPFAM" id="SSF57701">
    <property type="entry name" value="Zn2/Cys6 DNA-binding domain"/>
    <property type="match status" value="1"/>
</dbReference>
<dbReference type="GO" id="GO:0006351">
    <property type="term" value="P:DNA-templated transcription"/>
    <property type="evidence" value="ECO:0007669"/>
    <property type="project" value="InterPro"/>
</dbReference>
<keyword evidence="4" id="KW-0804">Transcription</keyword>
<keyword evidence="1" id="KW-0479">Metal-binding</keyword>
<proteinExistence type="predicted"/>
<dbReference type="InterPro" id="IPR007219">
    <property type="entry name" value="XnlR_reg_dom"/>
</dbReference>
<dbReference type="InterPro" id="IPR036864">
    <property type="entry name" value="Zn2-C6_fun-type_DNA-bd_sf"/>
</dbReference>
<evidence type="ECO:0000313" key="9">
    <source>
        <dbReference type="Proteomes" id="UP000275480"/>
    </source>
</evidence>
<protein>
    <submittedName>
        <fullName evidence="8">Zn(II)2Cys6 transcription factor</fullName>
    </submittedName>
</protein>
<dbReference type="Gene3D" id="4.10.240.10">
    <property type="entry name" value="Zn(2)-C6 fungal-type DNA-binding domain"/>
    <property type="match status" value="1"/>
</dbReference>
<dbReference type="SMART" id="SM00066">
    <property type="entry name" value="GAL4"/>
    <property type="match status" value="1"/>
</dbReference>
<evidence type="ECO:0000256" key="4">
    <source>
        <dbReference type="ARBA" id="ARBA00023163"/>
    </source>
</evidence>
<accession>A0AB74BTI5</accession>
<keyword evidence="2" id="KW-0805">Transcription regulation</keyword>
<dbReference type="PROSITE" id="PS50048">
    <property type="entry name" value="ZN2_CY6_FUNGAL_2"/>
    <property type="match status" value="1"/>
</dbReference>
<gene>
    <name evidence="8" type="ORF">CA14_005046</name>
</gene>
<dbReference type="PANTHER" id="PTHR46910:SF32">
    <property type="entry name" value="TRANSCRIPTION FACTOR DOMAIN-CONTAINING PROTEIN-RELATED"/>
    <property type="match status" value="1"/>
</dbReference>